<sequence>MPPKKDAFADLFQSASSNKKNGGGLNTKLDKLSLSERQKLEQQQQQQQQKQTTTSSLNSSWSNLDILSPHPTQSKSNGSQVSSSWSSKAASAMGSASSTPTPSVVQDDNDDPFAIFNKPRNGDASKNTVNSVSTQTNVAKPQEVSLLDDDFTDLFPEQRKQEESVERPVKSVRPEAVRTGSQISSSTPSARVNQSRSSTPRSATGTGSSSASSSKDHTIAALVDIGFSIEDANDATSHSGTDLQKCVNYIMNKNTNSQSNAQLRSDSRNRRRTREGAEFDDGDGDEDGPDDDFSILGKRPDSINFNELGNNLFQKANTFLSFSKKKVMENIEQFNNARSTSSSPFDLALGGGGGGGGSGAGNSGGSGASSNANLPEWMRNQAKYKSQAYEKRFEGGEDYGEDEDNINEEEIDRFMRAQREKERQRMRSRFDQRQRERQRNGGGGDVAEGKDEDGSRDGDNNNNNGGGGGGGGDVSPSFASRSKESSHTPPKPPRPTAAKSFNGVGNFGGESLRKELFSPASLKEKHEKEKETEKKQERKEDDIDLLGISTFAESTLGQQSASTRSHLRDTNPLNQFIETDYTTHKTKATEAFKNGDYATALESYSKCLSVLPSKHELRVVVNSNLALTNKLQGHLKQSLDHVEQALELMELDECNRDNSVGGVSQLGGKPVKYWYLKVVMIKAEVLELLEKYELALQSYNLLVQRLGCVDKKVMDGKRRVDRIVNPDNYKPKPKPKQATATAAADTTSTSSSVRVTPKTKPVPSSTTSSEVELDPLVVDQINDSIKKWAQEKNNDLRQMMINLQSLIPLGSININEKLLTLTLNDLVLPKQVKLNYMKVISSIHPDKLASQLSGQSVNDKRVQLICNGVFINLNECWEVFRKKENI</sequence>
<feature type="compositionally biased region" description="Acidic residues" evidence="1">
    <location>
        <begin position="278"/>
        <end position="293"/>
    </location>
</feature>
<feature type="compositionally biased region" description="Polar residues" evidence="1">
    <location>
        <begin position="179"/>
        <end position="194"/>
    </location>
</feature>
<feature type="compositionally biased region" description="Polar residues" evidence="1">
    <location>
        <begin position="124"/>
        <end position="139"/>
    </location>
</feature>
<dbReference type="GeneID" id="76152422"/>
<feature type="compositionally biased region" description="Basic and acidic residues" evidence="1">
    <location>
        <begin position="418"/>
        <end position="439"/>
    </location>
</feature>
<accession>A0AAD5FWZ7</accession>
<dbReference type="SUPFAM" id="SSF46565">
    <property type="entry name" value="Chaperone J-domain"/>
    <property type="match status" value="1"/>
</dbReference>
<feature type="compositionally biased region" description="Low complexity" evidence="1">
    <location>
        <begin position="41"/>
        <end position="103"/>
    </location>
</feature>
<reference evidence="3 4" key="1">
    <citation type="journal article" date="2022" name="DNA Res.">
        <title>Genome analysis of five recently described species of the CUG-Ser clade uncovers Candida theae as a new hybrid lineage with pathogenic potential in the Candida parapsilosis species complex.</title>
        <authorList>
            <person name="Mixao V."/>
            <person name="Del Olmo V."/>
            <person name="Hegedusova E."/>
            <person name="Saus E."/>
            <person name="Pryszcz L."/>
            <person name="Cillingova A."/>
            <person name="Nosek J."/>
            <person name="Gabaldon T."/>
        </authorList>
    </citation>
    <scope>NUCLEOTIDE SEQUENCE [LARGE SCALE GENOMIC DNA]</scope>
    <source>
        <strain evidence="3 4">CBS 12239</strain>
    </source>
</reference>
<feature type="domain" description="UBA" evidence="2">
    <location>
        <begin position="213"/>
        <end position="253"/>
    </location>
</feature>
<keyword evidence="4" id="KW-1185">Reference proteome</keyword>
<dbReference type="Proteomes" id="UP001204833">
    <property type="component" value="Unassembled WGS sequence"/>
</dbReference>
<evidence type="ECO:0000313" key="3">
    <source>
        <dbReference type="EMBL" id="KAI5950211.1"/>
    </source>
</evidence>
<feature type="compositionally biased region" description="Gly residues" evidence="1">
    <location>
        <begin position="349"/>
        <end position="367"/>
    </location>
</feature>
<feature type="region of interest" description="Disordered" evidence="1">
    <location>
        <begin position="337"/>
        <end position="373"/>
    </location>
</feature>
<gene>
    <name evidence="3" type="ORF">KGF57_004378</name>
</gene>
<dbReference type="Gene3D" id="1.10.287.110">
    <property type="entry name" value="DnaJ domain"/>
    <property type="match status" value="1"/>
</dbReference>
<feature type="region of interest" description="Disordered" evidence="1">
    <location>
        <begin position="418"/>
        <end position="542"/>
    </location>
</feature>
<dbReference type="Gene3D" id="1.10.8.10">
    <property type="entry name" value="DNA helicase RuvA subunit, C-terminal domain"/>
    <property type="match status" value="1"/>
</dbReference>
<feature type="compositionally biased region" description="Low complexity" evidence="1">
    <location>
        <begin position="195"/>
        <end position="213"/>
    </location>
</feature>
<dbReference type="EMBL" id="JAIHNG010000159">
    <property type="protein sequence ID" value="KAI5950211.1"/>
    <property type="molecule type" value="Genomic_DNA"/>
</dbReference>
<feature type="region of interest" description="Disordered" evidence="1">
    <location>
        <begin position="720"/>
        <end position="769"/>
    </location>
</feature>
<organism evidence="3 4">
    <name type="scientific">Candida theae</name>
    <dbReference type="NCBI Taxonomy" id="1198502"/>
    <lineage>
        <taxon>Eukaryota</taxon>
        <taxon>Fungi</taxon>
        <taxon>Dikarya</taxon>
        <taxon>Ascomycota</taxon>
        <taxon>Saccharomycotina</taxon>
        <taxon>Pichiomycetes</taxon>
        <taxon>Debaryomycetaceae</taxon>
        <taxon>Candida/Lodderomyces clade</taxon>
        <taxon>Candida</taxon>
    </lineage>
</organism>
<feature type="compositionally biased region" description="Basic and acidic residues" evidence="1">
    <location>
        <begin position="156"/>
        <end position="176"/>
    </location>
</feature>
<feature type="region of interest" description="Disordered" evidence="1">
    <location>
        <begin position="254"/>
        <end position="298"/>
    </location>
</feature>
<feature type="compositionally biased region" description="Basic and acidic residues" evidence="1">
    <location>
        <begin position="511"/>
        <end position="541"/>
    </location>
</feature>
<dbReference type="InterPro" id="IPR019734">
    <property type="entry name" value="TPR_rpt"/>
</dbReference>
<dbReference type="SUPFAM" id="SSF48452">
    <property type="entry name" value="TPR-like"/>
    <property type="match status" value="1"/>
</dbReference>
<dbReference type="AlphaFoldDB" id="A0AAD5FWZ7"/>
<name>A0AAD5FWZ7_9ASCO</name>
<proteinExistence type="predicted"/>
<feature type="compositionally biased region" description="Basic and acidic residues" evidence="1">
    <location>
        <begin position="28"/>
        <end position="40"/>
    </location>
</feature>
<dbReference type="InterPro" id="IPR036869">
    <property type="entry name" value="J_dom_sf"/>
</dbReference>
<comment type="caution">
    <text evidence="3">The sequence shown here is derived from an EMBL/GenBank/DDBJ whole genome shotgun (WGS) entry which is preliminary data.</text>
</comment>
<feature type="region of interest" description="Disordered" evidence="1">
    <location>
        <begin position="1"/>
        <end position="215"/>
    </location>
</feature>
<evidence type="ECO:0000313" key="4">
    <source>
        <dbReference type="Proteomes" id="UP001204833"/>
    </source>
</evidence>
<evidence type="ECO:0000256" key="1">
    <source>
        <dbReference type="SAM" id="MobiDB-lite"/>
    </source>
</evidence>
<dbReference type="RefSeq" id="XP_051607140.1">
    <property type="nucleotide sequence ID" value="XM_051753882.1"/>
</dbReference>
<feature type="compositionally biased region" description="Low complexity" evidence="1">
    <location>
        <begin position="736"/>
        <end position="769"/>
    </location>
</feature>
<feature type="compositionally biased region" description="Polar residues" evidence="1">
    <location>
        <begin position="254"/>
        <end position="263"/>
    </location>
</feature>
<dbReference type="InterPro" id="IPR011990">
    <property type="entry name" value="TPR-like_helical_dom_sf"/>
</dbReference>
<dbReference type="SMART" id="SM00028">
    <property type="entry name" value="TPR"/>
    <property type="match status" value="2"/>
</dbReference>
<protein>
    <submittedName>
        <fullName evidence="3">SWA2</fullName>
    </submittedName>
</protein>
<dbReference type="InterPro" id="IPR015940">
    <property type="entry name" value="UBA"/>
</dbReference>
<dbReference type="Gene3D" id="1.25.40.10">
    <property type="entry name" value="Tetratricopeptide repeat domain"/>
    <property type="match status" value="1"/>
</dbReference>
<feature type="compositionally biased region" description="Basic and acidic residues" evidence="1">
    <location>
        <begin position="447"/>
        <end position="459"/>
    </location>
</feature>
<evidence type="ECO:0000259" key="2">
    <source>
        <dbReference type="PROSITE" id="PS50030"/>
    </source>
</evidence>
<dbReference type="PROSITE" id="PS50030">
    <property type="entry name" value="UBA"/>
    <property type="match status" value="1"/>
</dbReference>
<feature type="compositionally biased region" description="Gly residues" evidence="1">
    <location>
        <begin position="464"/>
        <end position="473"/>
    </location>
</feature>